<keyword evidence="4" id="KW-1185">Reference proteome</keyword>
<feature type="transmembrane region" description="Helical" evidence="1">
    <location>
        <begin position="230"/>
        <end position="246"/>
    </location>
</feature>
<dbReference type="Pfam" id="PF02517">
    <property type="entry name" value="Rce1-like"/>
    <property type="match status" value="1"/>
</dbReference>
<feature type="transmembrane region" description="Helical" evidence="1">
    <location>
        <begin position="74"/>
        <end position="92"/>
    </location>
</feature>
<gene>
    <name evidence="3" type="ORF">BTN49_0741</name>
</gene>
<feature type="transmembrane region" description="Helical" evidence="1">
    <location>
        <begin position="6"/>
        <end position="23"/>
    </location>
</feature>
<evidence type="ECO:0000259" key="2">
    <source>
        <dbReference type="Pfam" id="PF02517"/>
    </source>
</evidence>
<sequence>MTMEVIGIYFVWILLAFGIIAAFSKQKRMSISMAVIGLLIAFVNDRLSAVALLSVLVGFGVAHHTSKQKPPLCYVGYSFLFLWSLSLWFHLIPGFNNVRVLDNVFSGPQSIPFNMYLDLDKPMIFFALLLSYPDLLSKIHKQNLQAIVATTIPLFALLPIASTFGKLELEFSIPNWWWLFLIKNLLFTCVVEEAFFRGFLQRSLSQRFGLVFGLLIASTLFGLAHLSGGLLLVVFASLAGLGYGLIFHFSGRLWAAVLVHFFFNFSHLIFFTYPLSSG</sequence>
<feature type="transmembrane region" description="Helical" evidence="1">
    <location>
        <begin position="144"/>
        <end position="164"/>
    </location>
</feature>
<organism evidence="3 4">
    <name type="scientific">Candidatus Enterovibrio escicola</name>
    <dbReference type="NCBI Taxonomy" id="1927127"/>
    <lineage>
        <taxon>Bacteria</taxon>
        <taxon>Pseudomonadati</taxon>
        <taxon>Pseudomonadota</taxon>
        <taxon>Gammaproteobacteria</taxon>
        <taxon>Vibrionales</taxon>
        <taxon>Vibrionaceae</taxon>
        <taxon>Enterovibrio</taxon>
    </lineage>
</organism>
<keyword evidence="1" id="KW-0812">Transmembrane</keyword>
<feature type="transmembrane region" description="Helical" evidence="1">
    <location>
        <begin position="35"/>
        <end position="62"/>
    </location>
</feature>
<proteinExistence type="predicted"/>
<dbReference type="InterPro" id="IPR003675">
    <property type="entry name" value="Rce1/LyrA-like_dom"/>
</dbReference>
<evidence type="ECO:0000313" key="3">
    <source>
        <dbReference type="EMBL" id="PCS23772.1"/>
    </source>
</evidence>
<feature type="transmembrane region" description="Helical" evidence="1">
    <location>
        <begin position="208"/>
        <end position="224"/>
    </location>
</feature>
<evidence type="ECO:0000256" key="1">
    <source>
        <dbReference type="SAM" id="Phobius"/>
    </source>
</evidence>
<keyword evidence="1" id="KW-1133">Transmembrane helix</keyword>
<name>A0A2A5T6K4_9GAMM</name>
<protein>
    <submittedName>
        <fullName evidence="3">Putative membrane protein</fullName>
    </submittedName>
</protein>
<dbReference type="EMBL" id="NBYY01000009">
    <property type="protein sequence ID" value="PCS23772.1"/>
    <property type="molecule type" value="Genomic_DNA"/>
</dbReference>
<evidence type="ECO:0000313" key="4">
    <source>
        <dbReference type="Proteomes" id="UP000219020"/>
    </source>
</evidence>
<dbReference type="Proteomes" id="UP000219020">
    <property type="component" value="Unassembled WGS sequence"/>
</dbReference>
<keyword evidence="1" id="KW-0472">Membrane</keyword>
<dbReference type="GO" id="GO:0080120">
    <property type="term" value="P:CAAX-box protein maturation"/>
    <property type="evidence" value="ECO:0007669"/>
    <property type="project" value="UniProtKB-ARBA"/>
</dbReference>
<comment type="caution">
    <text evidence="3">The sequence shown here is derived from an EMBL/GenBank/DDBJ whole genome shotgun (WGS) entry which is preliminary data.</text>
</comment>
<feature type="transmembrane region" description="Helical" evidence="1">
    <location>
        <begin position="176"/>
        <end position="196"/>
    </location>
</feature>
<dbReference type="GO" id="GO:0004175">
    <property type="term" value="F:endopeptidase activity"/>
    <property type="evidence" value="ECO:0007669"/>
    <property type="project" value="UniProtKB-ARBA"/>
</dbReference>
<feature type="transmembrane region" description="Helical" evidence="1">
    <location>
        <begin position="253"/>
        <end position="273"/>
    </location>
</feature>
<reference evidence="4" key="1">
    <citation type="submission" date="2017-04" db="EMBL/GenBank/DDBJ databases">
        <title>Genome evolution of the luminous symbionts of deep sea anglerfish.</title>
        <authorList>
            <person name="Hendry T.A."/>
        </authorList>
    </citation>
    <scope>NUCLEOTIDE SEQUENCE [LARGE SCALE GENOMIC DNA]</scope>
</reference>
<accession>A0A2A5T6K4</accession>
<feature type="domain" description="CAAX prenyl protease 2/Lysostaphin resistance protein A-like" evidence="2">
    <location>
        <begin position="175"/>
        <end position="265"/>
    </location>
</feature>
<dbReference type="AlphaFoldDB" id="A0A2A5T6K4"/>